<dbReference type="PANTHER" id="PTHR47197">
    <property type="entry name" value="PROTEIN NIRF"/>
    <property type="match status" value="1"/>
</dbReference>
<name>A0ABS6SEM9_9SPHN</name>
<dbReference type="InterPro" id="IPR011964">
    <property type="entry name" value="YVTN_b-propeller_repeat"/>
</dbReference>
<keyword evidence="1" id="KW-0732">Signal</keyword>
<feature type="signal peptide" evidence="1">
    <location>
        <begin position="1"/>
        <end position="19"/>
    </location>
</feature>
<dbReference type="Proteomes" id="UP000722336">
    <property type="component" value="Unassembled WGS sequence"/>
</dbReference>
<dbReference type="InterPro" id="IPR019405">
    <property type="entry name" value="Lactonase_7-beta_prop"/>
</dbReference>
<dbReference type="EMBL" id="JAGSPA010000002">
    <property type="protein sequence ID" value="MBV7256829.1"/>
    <property type="molecule type" value="Genomic_DNA"/>
</dbReference>
<reference evidence="2 3" key="1">
    <citation type="submission" date="2021-04" db="EMBL/GenBank/DDBJ databases">
        <authorList>
            <person name="Pira H."/>
            <person name="Risdian C."/>
            <person name="Wink J."/>
        </authorList>
    </citation>
    <scope>NUCLEOTIDE SEQUENCE [LARGE SCALE GENOMIC DNA]</scope>
    <source>
        <strain evidence="2 3">WHA3</strain>
    </source>
</reference>
<dbReference type="InterPro" id="IPR051200">
    <property type="entry name" value="Host-pathogen_enzymatic-act"/>
</dbReference>
<protein>
    <submittedName>
        <fullName evidence="2">Beta-propeller fold lactonase family protein</fullName>
    </submittedName>
</protein>
<evidence type="ECO:0000313" key="3">
    <source>
        <dbReference type="Proteomes" id="UP000722336"/>
    </source>
</evidence>
<dbReference type="NCBIfam" id="TIGR02276">
    <property type="entry name" value="beta_rpt_yvtn"/>
    <property type="match status" value="1"/>
</dbReference>
<gene>
    <name evidence="2" type="ORF">KCG44_08515</name>
</gene>
<evidence type="ECO:0000313" key="2">
    <source>
        <dbReference type="EMBL" id="MBV7256829.1"/>
    </source>
</evidence>
<dbReference type="RefSeq" id="WP_218445584.1">
    <property type="nucleotide sequence ID" value="NZ_JAGSPA010000002.1"/>
</dbReference>
<keyword evidence="3" id="KW-1185">Reference proteome</keyword>
<accession>A0ABS6SEM9</accession>
<organism evidence="2 3">
    <name type="scientific">Pacificimonas pallii</name>
    <dbReference type="NCBI Taxonomy" id="2827236"/>
    <lineage>
        <taxon>Bacteria</taxon>
        <taxon>Pseudomonadati</taxon>
        <taxon>Pseudomonadota</taxon>
        <taxon>Alphaproteobacteria</taxon>
        <taxon>Sphingomonadales</taxon>
        <taxon>Sphingosinicellaceae</taxon>
        <taxon>Pacificimonas</taxon>
    </lineage>
</organism>
<sequence>MKTLLSLAAASLLTTAASAATLIVGNKEANTVSFIDLASGAEVAEVATGPMPHEVAVSPDGTRAMVVAYGGNTLDLFDVAKAKKIGTCSLGANLRPHGIVWTSVNVILATTEGSRTLTMVTSDCEDAAAISTGQAGSHMLAFDERRARAYVSNLQDKSVTVIDLARGEKIGDFDAAEEPEGIALTPDGKELWVANRASNTVYVLDPDSGDRLASIDVGRMPIRLAISPDGKWAVTSDLVDGSVSVIDVAKREKVRTIKIGGNADTRQVTLIWSRDGKRLFAAETANARIAEVDFATGRIVRYLPAGAGSDGIGWSPVSLGVSR</sequence>
<evidence type="ECO:0000256" key="1">
    <source>
        <dbReference type="SAM" id="SignalP"/>
    </source>
</evidence>
<dbReference type="Pfam" id="PF10282">
    <property type="entry name" value="Lactonase"/>
    <property type="match status" value="1"/>
</dbReference>
<proteinExistence type="predicted"/>
<dbReference type="PANTHER" id="PTHR47197:SF3">
    <property type="entry name" value="DIHYDRO-HEME D1 DEHYDROGENASE"/>
    <property type="match status" value="1"/>
</dbReference>
<comment type="caution">
    <text evidence="2">The sequence shown here is derived from an EMBL/GenBank/DDBJ whole genome shotgun (WGS) entry which is preliminary data.</text>
</comment>
<feature type="chain" id="PRO_5046818887" evidence="1">
    <location>
        <begin position="20"/>
        <end position="323"/>
    </location>
</feature>